<dbReference type="OMA" id="HGQISTH"/>
<comment type="caution">
    <text evidence="2">The sequence shown here is derived from an EMBL/GenBank/DDBJ whole genome shotgun (WGS) entry which is preliminary data.</text>
</comment>
<keyword evidence="1" id="KW-0732">Signal</keyword>
<dbReference type="EMBL" id="LNIX01000002">
    <property type="protein sequence ID" value="OXA59426.1"/>
    <property type="molecule type" value="Genomic_DNA"/>
</dbReference>
<keyword evidence="3" id="KW-1185">Reference proteome</keyword>
<feature type="signal peptide" evidence="1">
    <location>
        <begin position="1"/>
        <end position="28"/>
    </location>
</feature>
<sequence>MAALTRNRISEGLLLCIILSVRFSKLHGQISTHPVVLGRLGSPASLSCHSNRVPLRLCLWEQKESDKLIATFDQSNYQEVTSSAKELYTFDGPPLDQGSCGIRIAVIKTSDLQRWKCTLLARDNITAVYRGSVLLQGAETVGSDDSNFSIGTGGGEVTTTAKKESGSRGFNLGSGVGRPIVTAQGSISSAIPISNSPPQKVAPIQEVEVQSAGLTIVPRRRDRKLVIL</sequence>
<protein>
    <submittedName>
        <fullName evidence="2">Uncharacterized protein</fullName>
    </submittedName>
</protein>
<evidence type="ECO:0000313" key="3">
    <source>
        <dbReference type="Proteomes" id="UP000198287"/>
    </source>
</evidence>
<gene>
    <name evidence="2" type="ORF">Fcan01_05319</name>
</gene>
<dbReference type="Gene3D" id="2.60.40.10">
    <property type="entry name" value="Immunoglobulins"/>
    <property type="match status" value="1"/>
</dbReference>
<evidence type="ECO:0000313" key="2">
    <source>
        <dbReference type="EMBL" id="OXA59426.1"/>
    </source>
</evidence>
<dbReference type="InterPro" id="IPR013783">
    <property type="entry name" value="Ig-like_fold"/>
</dbReference>
<dbReference type="Proteomes" id="UP000198287">
    <property type="component" value="Unassembled WGS sequence"/>
</dbReference>
<reference evidence="2 3" key="1">
    <citation type="submission" date="2015-12" db="EMBL/GenBank/DDBJ databases">
        <title>The genome of Folsomia candida.</title>
        <authorList>
            <person name="Faddeeva A."/>
            <person name="Derks M.F."/>
            <person name="Anvar Y."/>
            <person name="Smit S."/>
            <person name="Van Straalen N."/>
            <person name="Roelofs D."/>
        </authorList>
    </citation>
    <scope>NUCLEOTIDE SEQUENCE [LARGE SCALE GENOMIC DNA]</scope>
    <source>
        <strain evidence="2 3">VU population</strain>
        <tissue evidence="2">Whole body</tissue>
    </source>
</reference>
<name>A0A226ES59_FOLCA</name>
<organism evidence="2 3">
    <name type="scientific">Folsomia candida</name>
    <name type="common">Springtail</name>
    <dbReference type="NCBI Taxonomy" id="158441"/>
    <lineage>
        <taxon>Eukaryota</taxon>
        <taxon>Metazoa</taxon>
        <taxon>Ecdysozoa</taxon>
        <taxon>Arthropoda</taxon>
        <taxon>Hexapoda</taxon>
        <taxon>Collembola</taxon>
        <taxon>Entomobryomorpha</taxon>
        <taxon>Isotomoidea</taxon>
        <taxon>Isotomidae</taxon>
        <taxon>Proisotominae</taxon>
        <taxon>Folsomia</taxon>
    </lineage>
</organism>
<accession>A0A226ES59</accession>
<evidence type="ECO:0000256" key="1">
    <source>
        <dbReference type="SAM" id="SignalP"/>
    </source>
</evidence>
<dbReference type="AlphaFoldDB" id="A0A226ES59"/>
<proteinExistence type="predicted"/>
<feature type="chain" id="PRO_5012895156" evidence="1">
    <location>
        <begin position="29"/>
        <end position="228"/>
    </location>
</feature>